<proteinExistence type="predicted"/>
<accession>A0A504YPE9</accession>
<evidence type="ECO:0000313" key="2">
    <source>
        <dbReference type="Proteomes" id="UP000316759"/>
    </source>
</evidence>
<keyword evidence="2" id="KW-1185">Reference proteome</keyword>
<sequence>KLIGYLGQDGKTLSSWTNDWDEKNKQAARQFLLHLIRSLDKEYPTLGIHVERFDGWRSLYVEALITLGVTKPTTEIATTIAQHVAVVTKAFEGSVGLIDFEIGISDNKIDAQYDEAFWAMVTEQPIQEFTATMTDNENESNDKIGEDMKQLEMQFFASSLVTDKQRKGTIRAYVFNLKLEQSSVNSINETATNSDPYYSFDPPCYQVRSSNPI</sequence>
<gene>
    <name evidence="1" type="ORF">FGIG_08703</name>
</gene>
<dbReference type="Proteomes" id="UP000316759">
    <property type="component" value="Unassembled WGS sequence"/>
</dbReference>
<reference evidence="1 2" key="1">
    <citation type="submission" date="2019-04" db="EMBL/GenBank/DDBJ databases">
        <title>Annotation for the trematode Fasciola gigantica.</title>
        <authorList>
            <person name="Choi Y.-J."/>
        </authorList>
    </citation>
    <scope>NUCLEOTIDE SEQUENCE [LARGE SCALE GENOMIC DNA]</scope>
    <source>
        <strain evidence="1">Uganda_cow_1</strain>
    </source>
</reference>
<comment type="caution">
    <text evidence="1">The sequence shown here is derived from an EMBL/GenBank/DDBJ whole genome shotgun (WGS) entry which is preliminary data.</text>
</comment>
<name>A0A504YPE9_FASGI</name>
<evidence type="ECO:0000313" key="1">
    <source>
        <dbReference type="EMBL" id="TPP62279.1"/>
    </source>
</evidence>
<feature type="non-terminal residue" evidence="1">
    <location>
        <position position="1"/>
    </location>
</feature>
<dbReference type="EMBL" id="SUNJ01007075">
    <property type="protein sequence ID" value="TPP62279.1"/>
    <property type="molecule type" value="Genomic_DNA"/>
</dbReference>
<dbReference type="AlphaFoldDB" id="A0A504YPE9"/>
<organism evidence="1 2">
    <name type="scientific">Fasciola gigantica</name>
    <name type="common">Giant liver fluke</name>
    <dbReference type="NCBI Taxonomy" id="46835"/>
    <lineage>
        <taxon>Eukaryota</taxon>
        <taxon>Metazoa</taxon>
        <taxon>Spiralia</taxon>
        <taxon>Lophotrochozoa</taxon>
        <taxon>Platyhelminthes</taxon>
        <taxon>Trematoda</taxon>
        <taxon>Digenea</taxon>
        <taxon>Plagiorchiida</taxon>
        <taxon>Echinostomata</taxon>
        <taxon>Echinostomatoidea</taxon>
        <taxon>Fasciolidae</taxon>
        <taxon>Fasciola</taxon>
    </lineage>
</organism>
<protein>
    <submittedName>
        <fullName evidence="1">Uncharacterized protein</fullName>
    </submittedName>
</protein>